<evidence type="ECO:0000313" key="2">
    <source>
        <dbReference type="EMBL" id="QHT12088.1"/>
    </source>
</evidence>
<dbReference type="InterPro" id="IPR027417">
    <property type="entry name" value="P-loop_NTPase"/>
</dbReference>
<dbReference type="PANTHER" id="PTHR47642:SF7">
    <property type="entry name" value="ATP-DEPENDENT DNA HELICASE PIF1"/>
    <property type="match status" value="1"/>
</dbReference>
<evidence type="ECO:0000259" key="1">
    <source>
        <dbReference type="SMART" id="SM00382"/>
    </source>
</evidence>
<dbReference type="PANTHER" id="PTHR47642">
    <property type="entry name" value="ATP-DEPENDENT DNA HELICASE"/>
    <property type="match status" value="1"/>
</dbReference>
<dbReference type="CDD" id="cd18037">
    <property type="entry name" value="DEXSc_Pif1_like"/>
    <property type="match status" value="1"/>
</dbReference>
<proteinExistence type="predicted"/>
<dbReference type="Pfam" id="PF05970">
    <property type="entry name" value="PIF1"/>
    <property type="match status" value="1"/>
</dbReference>
<reference evidence="2" key="1">
    <citation type="journal article" date="2020" name="Nature">
        <title>Giant virus diversity and host interactions through global metagenomics.</title>
        <authorList>
            <person name="Schulz F."/>
            <person name="Roux S."/>
            <person name="Paez-Espino D."/>
            <person name="Jungbluth S."/>
            <person name="Walsh D.A."/>
            <person name="Denef V.J."/>
            <person name="McMahon K.D."/>
            <person name="Konstantinidis K.T."/>
            <person name="Eloe-Fadrosh E.A."/>
            <person name="Kyrpides N.C."/>
            <person name="Woyke T."/>
        </authorList>
    </citation>
    <scope>NUCLEOTIDE SEQUENCE</scope>
    <source>
        <strain evidence="2">GVMAG-M-3300023174-129</strain>
    </source>
</reference>
<dbReference type="Gene3D" id="3.40.50.300">
    <property type="entry name" value="P-loop containing nucleotide triphosphate hydrolases"/>
    <property type="match status" value="2"/>
</dbReference>
<dbReference type="Pfam" id="PF21530">
    <property type="entry name" value="Pif1_2B_dom"/>
    <property type="match status" value="1"/>
</dbReference>
<protein>
    <recommendedName>
        <fullName evidence="1">AAA+ ATPase domain-containing protein</fullName>
    </recommendedName>
</protein>
<dbReference type="SUPFAM" id="SSF52540">
    <property type="entry name" value="P-loop containing nucleoside triphosphate hydrolases"/>
    <property type="match status" value="2"/>
</dbReference>
<accession>A0A6C0D5I4</accession>
<name>A0A6C0D5I4_9ZZZZ</name>
<dbReference type="InterPro" id="IPR049163">
    <property type="entry name" value="Pif1-like_2B_dom"/>
</dbReference>
<dbReference type="AlphaFoldDB" id="A0A6C0D5I4"/>
<dbReference type="EMBL" id="MN739541">
    <property type="protein sequence ID" value="QHT12088.1"/>
    <property type="molecule type" value="Genomic_DNA"/>
</dbReference>
<feature type="domain" description="AAA+ ATPase" evidence="1">
    <location>
        <begin position="165"/>
        <end position="318"/>
    </location>
</feature>
<dbReference type="GO" id="GO:0000723">
    <property type="term" value="P:telomere maintenance"/>
    <property type="evidence" value="ECO:0007669"/>
    <property type="project" value="InterPro"/>
</dbReference>
<dbReference type="InterPro" id="IPR003593">
    <property type="entry name" value="AAA+_ATPase"/>
</dbReference>
<dbReference type="InterPro" id="IPR051055">
    <property type="entry name" value="PIF1_helicase"/>
</dbReference>
<organism evidence="2">
    <name type="scientific">viral metagenome</name>
    <dbReference type="NCBI Taxonomy" id="1070528"/>
    <lineage>
        <taxon>unclassified sequences</taxon>
        <taxon>metagenomes</taxon>
        <taxon>organismal metagenomes</taxon>
    </lineage>
</organism>
<dbReference type="GO" id="GO:0006281">
    <property type="term" value="P:DNA repair"/>
    <property type="evidence" value="ECO:0007669"/>
    <property type="project" value="InterPro"/>
</dbReference>
<dbReference type="InterPro" id="IPR010285">
    <property type="entry name" value="DNA_helicase_pif1-like_DEAD"/>
</dbReference>
<dbReference type="CDD" id="cd18809">
    <property type="entry name" value="SF1_C_RecD"/>
    <property type="match status" value="1"/>
</dbReference>
<dbReference type="SMART" id="SM00382">
    <property type="entry name" value="AAA"/>
    <property type="match status" value="1"/>
</dbReference>
<dbReference type="GO" id="GO:0003678">
    <property type="term" value="F:DNA helicase activity"/>
    <property type="evidence" value="ECO:0007669"/>
    <property type="project" value="InterPro"/>
</dbReference>
<sequence>MYKRAIEKNPELINIGKKWSQEEEKLLLERIKEGKSHNDISIEFKRTRGGISSHIKDLAIKYYNDDEPIEIIQHITRLSKDIIMEAVEHQKNKKLNKKERSKKENSKKECKIVDDIETKINEITISKPITHYMLNAEQNFPKEKSLQRLPLLNAEQQAVLDEVNDGKNVFVTGPGGVGKSFLIREIKRQLESKGKKVAITSLTGMAALLIGSDARTVHSWSGVGIGNRSVDDMFSFIRKCQPKVREAWRTTHTLIIDEISMMSDEIFEKLDQLGRKLRWKEDTPFGGLQIISLGDFFQLPPINTKFVFESVLWEESIHSIVFLDTIYRQKDPVFQKILNEIRIGEVSDETDTILKTRLNLDFSKEEIQPTKIFTRRDMVESVNKECLEKLSGEVYTYKLTTKGKANTDAIKNAIKKMDSNAQYVDELKLKIGAQVMLITNLDQESGLVNGKVGIVKECKSNMVLVTFKGDTHDTEIKYNEWQVDDYENIHRCQIPLILAYAITTHKSQGATLESAYIDIGKSVFEYGQAYVALSRVKNLNALYLHDYDRKAIRAHPKVLEYYKSLE</sequence>